<accession>A0A1V4IZY6</accession>
<evidence type="ECO:0000259" key="1">
    <source>
        <dbReference type="Pfam" id="PF12671"/>
    </source>
</evidence>
<dbReference type="OrthoDB" id="9812429at2"/>
<dbReference type="PANTHER" id="PTHR40032:SF1">
    <property type="entry name" value="EXPORTED PROTEIN"/>
    <property type="match status" value="1"/>
</dbReference>
<proteinExistence type="predicted"/>
<gene>
    <name evidence="2" type="ORF">CLCHR_06550</name>
</gene>
<dbReference type="Proteomes" id="UP000191056">
    <property type="component" value="Unassembled WGS sequence"/>
</dbReference>
<evidence type="ECO:0000313" key="2">
    <source>
        <dbReference type="EMBL" id="OPJ65463.1"/>
    </source>
</evidence>
<dbReference type="EMBL" id="MZGT01000007">
    <property type="protein sequence ID" value="OPJ65463.1"/>
    <property type="molecule type" value="Genomic_DNA"/>
</dbReference>
<sequence length="327" mass="38507">MLSKNLYSLCLLLSTPYNNLESLSNNVVALNSYLQEEIYLKKLFDFRWRKKLNSSFENFHFDYSYDLVEEYSNLIKVKLNLKIFFTIKDSNALINSACVHEYIIILENLHNKYKIHLLIENEENPILYNYILSTSISLIDNSIFTKTQSIYFDKNSKIDSLYESFIRTVMKPNKKYIPRNDPVFNIDKACAYAETYALKPNPNYKSFDGIGGDCTNFISQILHAGGFNENSIWKPYTNTWVRVEDLYSYLTSQKLGIKLPDDTYLDKGVLIQFYTPSIGRYFHNGFITYKLQNNDYLYCCHSYNKLNYPLSEIYPHKYPKLRALKFS</sequence>
<dbReference type="PANTHER" id="PTHR40032">
    <property type="entry name" value="EXPORTED PROTEIN-RELATED"/>
    <property type="match status" value="1"/>
</dbReference>
<dbReference type="InterPro" id="IPR024301">
    <property type="entry name" value="Amidase_6"/>
</dbReference>
<evidence type="ECO:0000313" key="3">
    <source>
        <dbReference type="Proteomes" id="UP000191056"/>
    </source>
</evidence>
<dbReference type="STRING" id="225345.CLCHR_06550"/>
<feature type="domain" description="Putative amidase" evidence="1">
    <location>
        <begin position="187"/>
        <end position="313"/>
    </location>
</feature>
<reference evidence="2 3" key="1">
    <citation type="submission" date="2017-03" db="EMBL/GenBank/DDBJ databases">
        <title>Genome sequence of Clostridium chromiireducens DSM 23318.</title>
        <authorList>
            <person name="Poehlein A."/>
            <person name="Daniel R."/>
        </authorList>
    </citation>
    <scope>NUCLEOTIDE SEQUENCE [LARGE SCALE GENOMIC DNA]</scope>
    <source>
        <strain evidence="2 3">DSM 23318</strain>
    </source>
</reference>
<organism evidence="2 3">
    <name type="scientific">Clostridium chromiireducens</name>
    <dbReference type="NCBI Taxonomy" id="225345"/>
    <lineage>
        <taxon>Bacteria</taxon>
        <taxon>Bacillati</taxon>
        <taxon>Bacillota</taxon>
        <taxon>Clostridia</taxon>
        <taxon>Eubacteriales</taxon>
        <taxon>Clostridiaceae</taxon>
        <taxon>Clostridium</taxon>
    </lineage>
</organism>
<comment type="caution">
    <text evidence="2">The sequence shown here is derived from an EMBL/GenBank/DDBJ whole genome shotgun (WGS) entry which is preliminary data.</text>
</comment>
<dbReference type="AlphaFoldDB" id="A0A1V4IZY6"/>
<name>A0A1V4IZY6_9CLOT</name>
<dbReference type="Pfam" id="PF12671">
    <property type="entry name" value="Amidase_6"/>
    <property type="match status" value="1"/>
</dbReference>
<protein>
    <submittedName>
        <fullName evidence="2">Putative amidase domain protein</fullName>
    </submittedName>
</protein>
<keyword evidence="3" id="KW-1185">Reference proteome</keyword>